<proteinExistence type="predicted"/>
<feature type="transmembrane region" description="Helical" evidence="1">
    <location>
        <begin position="38"/>
        <end position="58"/>
    </location>
</feature>
<gene>
    <name evidence="2" type="ORF">TASK_LOCUS3167</name>
</gene>
<keyword evidence="1" id="KW-1133">Transmembrane helix</keyword>
<keyword evidence="1" id="KW-0812">Transmembrane</keyword>
<keyword evidence="3" id="KW-1185">Reference proteome</keyword>
<dbReference type="Proteomes" id="UP000282613">
    <property type="component" value="Unassembled WGS sequence"/>
</dbReference>
<dbReference type="EMBL" id="UYRS01006530">
    <property type="protein sequence ID" value="VDK27614.1"/>
    <property type="molecule type" value="Genomic_DNA"/>
</dbReference>
<evidence type="ECO:0000313" key="4">
    <source>
        <dbReference type="WBParaSite" id="TASK_0000316601-mRNA-1"/>
    </source>
</evidence>
<dbReference type="WBParaSite" id="TASK_0000316601-mRNA-1">
    <property type="protein sequence ID" value="TASK_0000316601-mRNA-1"/>
    <property type="gene ID" value="TASK_0000316601"/>
</dbReference>
<protein>
    <submittedName>
        <fullName evidence="4">Sodium-dependent multivitamin transporter</fullName>
    </submittedName>
</protein>
<dbReference type="AlphaFoldDB" id="A0A0R3W0H2"/>
<dbReference type="OrthoDB" id="6275524at2759"/>
<organism evidence="4">
    <name type="scientific">Taenia asiatica</name>
    <name type="common">Asian tapeworm</name>
    <dbReference type="NCBI Taxonomy" id="60517"/>
    <lineage>
        <taxon>Eukaryota</taxon>
        <taxon>Metazoa</taxon>
        <taxon>Spiralia</taxon>
        <taxon>Lophotrochozoa</taxon>
        <taxon>Platyhelminthes</taxon>
        <taxon>Cestoda</taxon>
        <taxon>Eucestoda</taxon>
        <taxon>Cyclophyllidea</taxon>
        <taxon>Taeniidae</taxon>
        <taxon>Taenia</taxon>
    </lineage>
</organism>
<accession>A0A0R3W0H2</accession>
<feature type="transmembrane region" description="Helical" evidence="1">
    <location>
        <begin position="12"/>
        <end position="32"/>
    </location>
</feature>
<evidence type="ECO:0000256" key="1">
    <source>
        <dbReference type="SAM" id="Phobius"/>
    </source>
</evidence>
<evidence type="ECO:0000313" key="3">
    <source>
        <dbReference type="Proteomes" id="UP000282613"/>
    </source>
</evidence>
<sequence>MLPAFQDSKVAGILYYGLCTPFVGCLCLGILWARLSKAALLIGYFVSAAGSLTLWFVFKYATSLGALQTPHAFSVHLDQSDRVGSGILGGCLLPALITLLHTKAVAPELARGVWDCVQEINNPLVPWPEVFTR</sequence>
<reference evidence="2 3" key="2">
    <citation type="submission" date="2018-11" db="EMBL/GenBank/DDBJ databases">
        <authorList>
            <consortium name="Pathogen Informatics"/>
        </authorList>
    </citation>
    <scope>NUCLEOTIDE SEQUENCE [LARGE SCALE GENOMIC DNA]</scope>
</reference>
<reference evidence="4" key="1">
    <citation type="submission" date="2017-02" db="UniProtKB">
        <authorList>
            <consortium name="WormBaseParasite"/>
        </authorList>
    </citation>
    <scope>IDENTIFICATION</scope>
</reference>
<name>A0A0R3W0H2_TAEAS</name>
<evidence type="ECO:0000313" key="2">
    <source>
        <dbReference type="EMBL" id="VDK27614.1"/>
    </source>
</evidence>
<keyword evidence="1" id="KW-0472">Membrane</keyword>